<accession>A0A2A9CN47</accession>
<gene>
    <name evidence="7" type="ORF">ATK74_0364</name>
</gene>
<dbReference type="Proteomes" id="UP000226079">
    <property type="component" value="Unassembled WGS sequence"/>
</dbReference>
<dbReference type="InterPro" id="IPR043148">
    <property type="entry name" value="TagF_C"/>
</dbReference>
<dbReference type="InterPro" id="IPR007554">
    <property type="entry name" value="Glycerophosphate_synth"/>
</dbReference>
<keyword evidence="3" id="KW-1003">Cell membrane</keyword>
<dbReference type="SUPFAM" id="SSF53756">
    <property type="entry name" value="UDP-Glycosyltransferase/glycogen phosphorylase"/>
    <property type="match status" value="1"/>
</dbReference>
<dbReference type="InterPro" id="IPR043149">
    <property type="entry name" value="TagF_N"/>
</dbReference>
<evidence type="ECO:0000256" key="2">
    <source>
        <dbReference type="ARBA" id="ARBA00010488"/>
    </source>
</evidence>
<dbReference type="GO" id="GO:0019350">
    <property type="term" value="P:teichoic acid biosynthetic process"/>
    <property type="evidence" value="ECO:0007669"/>
    <property type="project" value="UniProtKB-KW"/>
</dbReference>
<name>A0A2A9CN47_9ACTN</name>
<evidence type="ECO:0000256" key="1">
    <source>
        <dbReference type="ARBA" id="ARBA00004202"/>
    </source>
</evidence>
<dbReference type="AlphaFoldDB" id="A0A2A9CN47"/>
<keyword evidence="4 7" id="KW-0808">Transferase</keyword>
<dbReference type="PANTHER" id="PTHR37316:SF3">
    <property type="entry name" value="TEICHOIC ACID GLYCEROL-PHOSPHATE TRANSFERASE"/>
    <property type="match status" value="1"/>
</dbReference>
<protein>
    <submittedName>
        <fullName evidence="7">CDP-glycerol glycerophosphotransferase</fullName>
    </submittedName>
</protein>
<keyword evidence="6" id="KW-0472">Membrane</keyword>
<evidence type="ECO:0000313" key="7">
    <source>
        <dbReference type="EMBL" id="PFG15844.1"/>
    </source>
</evidence>
<dbReference type="EMBL" id="PDJC01000001">
    <property type="protein sequence ID" value="PFG15844.1"/>
    <property type="molecule type" value="Genomic_DNA"/>
</dbReference>
<dbReference type="OrthoDB" id="9815339at2"/>
<dbReference type="GO" id="GO:0005886">
    <property type="term" value="C:plasma membrane"/>
    <property type="evidence" value="ECO:0007669"/>
    <property type="project" value="UniProtKB-SubCell"/>
</dbReference>
<dbReference type="GO" id="GO:0047355">
    <property type="term" value="F:CDP-glycerol glycerophosphotransferase activity"/>
    <property type="evidence" value="ECO:0007669"/>
    <property type="project" value="InterPro"/>
</dbReference>
<reference evidence="7 8" key="1">
    <citation type="submission" date="2017-10" db="EMBL/GenBank/DDBJ databases">
        <title>Sequencing the genomes of 1000 actinobacteria strains.</title>
        <authorList>
            <person name="Klenk H.-P."/>
        </authorList>
    </citation>
    <scope>NUCLEOTIDE SEQUENCE [LARGE SCALE GENOMIC DNA]</scope>
    <source>
        <strain evidence="7 8">DSM 15597</strain>
    </source>
</reference>
<evidence type="ECO:0000256" key="5">
    <source>
        <dbReference type="ARBA" id="ARBA00022944"/>
    </source>
</evidence>
<comment type="similarity">
    <text evidence="2">Belongs to the CDP-glycerol glycerophosphotransferase family.</text>
</comment>
<dbReference type="PANTHER" id="PTHR37316">
    <property type="entry name" value="TEICHOIC ACID GLYCEROL-PHOSPHATE PRIMASE"/>
    <property type="match status" value="1"/>
</dbReference>
<dbReference type="Gene3D" id="3.40.50.11820">
    <property type="match status" value="1"/>
</dbReference>
<keyword evidence="8" id="KW-1185">Reference proteome</keyword>
<evidence type="ECO:0000256" key="3">
    <source>
        <dbReference type="ARBA" id="ARBA00022475"/>
    </source>
</evidence>
<comment type="caution">
    <text evidence="7">The sequence shown here is derived from an EMBL/GenBank/DDBJ whole genome shotgun (WGS) entry which is preliminary data.</text>
</comment>
<evidence type="ECO:0000313" key="8">
    <source>
        <dbReference type="Proteomes" id="UP000226079"/>
    </source>
</evidence>
<proteinExistence type="inferred from homology"/>
<evidence type="ECO:0000256" key="4">
    <source>
        <dbReference type="ARBA" id="ARBA00022679"/>
    </source>
</evidence>
<sequence>MALVASIAVTTPGPGAMRTRITDLLRPLVTSLTLPLRLLPLRRNRVVFVAFGGGARHEFSCNPKYVLQALQPAGDALDLVWVVEEPARYPELVELGVRVLKHGTPAAVRQLMTASVVVSNGAYLMWFPFRRSQFVINTWHAGGAYKRIPGDDPAADPRLHHKLVHSSKVTSLVVSSCRAFTTEEVRGAFGYTGEVAEIGLPRNDILLSHDRSALNARTAAALGLPDAVRTVLIAPTLREGTTPVEPLDLSGLTAALSQRFGGEWWVLYRAHKLSSSTQISPAQDQRWRDVADYPDMQELLSLADVLVTDYSSSIWDFSLTGKPSFLYLPDLDAVRRNPGFYVDPREWGFALAQTNTDLQSSIQDWDPERYREQIRHHHQELGSAETGRASQIIAQRILDHVEVAERPSQPDAVSPQAV</sequence>
<evidence type="ECO:0000256" key="6">
    <source>
        <dbReference type="ARBA" id="ARBA00023136"/>
    </source>
</evidence>
<keyword evidence="5" id="KW-0777">Teichoic acid biosynthesis</keyword>
<dbReference type="Pfam" id="PF04464">
    <property type="entry name" value="Glyphos_transf"/>
    <property type="match status" value="1"/>
</dbReference>
<dbReference type="InterPro" id="IPR051612">
    <property type="entry name" value="Teichoic_Acid_Biosynth"/>
</dbReference>
<comment type="subcellular location">
    <subcellularLocation>
        <location evidence="1">Cell membrane</location>
        <topology evidence="1">Peripheral membrane protein</topology>
    </subcellularLocation>
</comment>
<organism evidence="7 8">
    <name type="scientific">Propionicimonas paludicola</name>
    <dbReference type="NCBI Taxonomy" id="185243"/>
    <lineage>
        <taxon>Bacteria</taxon>
        <taxon>Bacillati</taxon>
        <taxon>Actinomycetota</taxon>
        <taxon>Actinomycetes</taxon>
        <taxon>Propionibacteriales</taxon>
        <taxon>Nocardioidaceae</taxon>
        <taxon>Propionicimonas</taxon>
    </lineage>
</organism>
<dbReference type="Gene3D" id="3.40.50.12580">
    <property type="match status" value="1"/>
</dbReference>